<gene>
    <name evidence="1" type="ORF">G6M46_11865</name>
</gene>
<accession>A0AA44J9M9</accession>
<dbReference type="RefSeq" id="WP_065658502.1">
    <property type="nucleotide sequence ID" value="NZ_CP123839.1"/>
</dbReference>
<name>A0AA44J9M9_AGRTU</name>
<sequence>MTSDNVQYFSATLYFDDLPTLSAEALIEAWGLEGYECEQLESEGVFDGFRGGTRVFVGIPEAVGTLAIPAHYPAVARVEVDWTNTFCINAKAAHDDLCRATHQAKFKLMIVADDDDPTVAHNEIAMTLLGIHQLAPMRAVVLHYLDLIVGRTDLDDCLSYANSHLDQPQQTATMLAYGAFVIRENGATRAWTTGLEHFGQTNLLFDTSSDNPTEALLAVFGLGHLAVHGKCFKAGEAVTSFDLLARFESAEMGGQPMLRIVKHEAGQAVLNRPG</sequence>
<dbReference type="EMBL" id="JAAMAY010000019">
    <property type="protein sequence ID" value="NTC28857.1"/>
    <property type="molecule type" value="Genomic_DNA"/>
</dbReference>
<reference evidence="1" key="1">
    <citation type="journal article" date="2020" name="Science">
        <title>Unexpected conservation and global transmission of agrobacterial virulence plasmids.</title>
        <authorList>
            <person name="Weisberg A.J."/>
            <person name="Davis E.W. 2nd"/>
            <person name="Tabima J."/>
            <person name="Belcher M.S."/>
            <person name="Miller M."/>
            <person name="Kuo C.H."/>
            <person name="Loper J.E."/>
            <person name="Grunwald N.J."/>
            <person name="Putnam M.L."/>
            <person name="Chang J.H."/>
        </authorList>
    </citation>
    <scope>NUCLEOTIDE SEQUENCE</scope>
    <source>
        <strain evidence="1">17-1853-1a</strain>
    </source>
</reference>
<proteinExistence type="predicted"/>
<comment type="caution">
    <text evidence="1">The sequence shown here is derived from an EMBL/GenBank/DDBJ whole genome shotgun (WGS) entry which is preliminary data.</text>
</comment>
<dbReference type="Proteomes" id="UP000702952">
    <property type="component" value="Unassembled WGS sequence"/>
</dbReference>
<dbReference type="AlphaFoldDB" id="A0AA44J9M9"/>
<evidence type="ECO:0000313" key="2">
    <source>
        <dbReference type="Proteomes" id="UP000702952"/>
    </source>
</evidence>
<protein>
    <recommendedName>
        <fullName evidence="3">DUF4261 domain-containing protein</fullName>
    </recommendedName>
</protein>
<evidence type="ECO:0000313" key="1">
    <source>
        <dbReference type="EMBL" id="NTC28857.1"/>
    </source>
</evidence>
<organism evidence="1 2">
    <name type="scientific">Agrobacterium tumefaciens</name>
    <dbReference type="NCBI Taxonomy" id="358"/>
    <lineage>
        <taxon>Bacteria</taxon>
        <taxon>Pseudomonadati</taxon>
        <taxon>Pseudomonadota</taxon>
        <taxon>Alphaproteobacteria</taxon>
        <taxon>Hyphomicrobiales</taxon>
        <taxon>Rhizobiaceae</taxon>
        <taxon>Rhizobium/Agrobacterium group</taxon>
        <taxon>Agrobacterium</taxon>
        <taxon>Agrobacterium tumefaciens complex</taxon>
    </lineage>
</organism>
<evidence type="ECO:0008006" key="3">
    <source>
        <dbReference type="Google" id="ProtNLM"/>
    </source>
</evidence>